<sequence length="55" mass="6255">MKYLFIFFTAILLASCAETDVQEPVQEEPTEAIEDIEHPDEGNSANEDEPKKKWG</sequence>
<protein>
    <recommendedName>
        <fullName evidence="4">Lipoprotein</fullName>
    </recommendedName>
</protein>
<evidence type="ECO:0000256" key="1">
    <source>
        <dbReference type="SAM" id="MobiDB-lite"/>
    </source>
</evidence>
<keyword evidence="3" id="KW-1185">Reference proteome</keyword>
<dbReference type="AlphaFoldDB" id="W4Q8Y5"/>
<evidence type="ECO:0000313" key="2">
    <source>
        <dbReference type="EMBL" id="GAE27869.1"/>
    </source>
</evidence>
<dbReference type="Proteomes" id="UP000018890">
    <property type="component" value="Unassembled WGS sequence"/>
</dbReference>
<organism evidence="2 3">
    <name type="scientific">Halalkalibacter wakoensis JCM 9140</name>
    <dbReference type="NCBI Taxonomy" id="1236970"/>
    <lineage>
        <taxon>Bacteria</taxon>
        <taxon>Bacillati</taxon>
        <taxon>Bacillota</taxon>
        <taxon>Bacilli</taxon>
        <taxon>Bacillales</taxon>
        <taxon>Bacillaceae</taxon>
        <taxon>Halalkalibacter</taxon>
    </lineage>
</organism>
<evidence type="ECO:0000313" key="3">
    <source>
        <dbReference type="Proteomes" id="UP000018890"/>
    </source>
</evidence>
<evidence type="ECO:0008006" key="4">
    <source>
        <dbReference type="Google" id="ProtNLM"/>
    </source>
</evidence>
<feature type="region of interest" description="Disordered" evidence="1">
    <location>
        <begin position="20"/>
        <end position="55"/>
    </location>
</feature>
<dbReference type="PROSITE" id="PS51257">
    <property type="entry name" value="PROKAR_LIPOPROTEIN"/>
    <property type="match status" value="1"/>
</dbReference>
<dbReference type="EMBL" id="BAUT01000069">
    <property type="protein sequence ID" value="GAE27869.1"/>
    <property type="molecule type" value="Genomic_DNA"/>
</dbReference>
<feature type="compositionally biased region" description="Acidic residues" evidence="1">
    <location>
        <begin position="25"/>
        <end position="34"/>
    </location>
</feature>
<accession>W4Q8Y5</accession>
<comment type="caution">
    <text evidence="2">The sequence shown here is derived from an EMBL/GenBank/DDBJ whole genome shotgun (WGS) entry which is preliminary data.</text>
</comment>
<reference evidence="2" key="1">
    <citation type="journal article" date="2014" name="Genome Announc.">
        <title>Draft Genome Sequences of Three Alkaliphilic Bacillus Strains, Bacillus wakoensis JCM 9140T, Bacillus akibai JCM 9157T, and Bacillus hemicellulosilyticus JCM 9152T.</title>
        <authorList>
            <person name="Yuki M."/>
            <person name="Oshima K."/>
            <person name="Suda W."/>
            <person name="Oshida Y."/>
            <person name="Kitamura K."/>
            <person name="Iida T."/>
            <person name="Hattori M."/>
            <person name="Ohkuma M."/>
        </authorList>
    </citation>
    <scope>NUCLEOTIDE SEQUENCE [LARGE SCALE GENOMIC DNA]</scope>
    <source>
        <strain evidence="2">JCM 9140</strain>
    </source>
</reference>
<dbReference type="STRING" id="1236970.JCM9140_4032"/>
<dbReference type="RefSeq" id="WP_156314922.1">
    <property type="nucleotide sequence ID" value="NZ_BAUT01000069.1"/>
</dbReference>
<gene>
    <name evidence="2" type="ORF">JCM9140_4032</name>
</gene>
<proteinExistence type="predicted"/>
<name>W4Q8Y5_9BACI</name>